<protein>
    <submittedName>
        <fullName evidence="4">Molybdopterin-guanine dinucleotide biosynthesis protein (MobA)</fullName>
    </submittedName>
</protein>
<evidence type="ECO:0000313" key="5">
    <source>
        <dbReference type="Proteomes" id="UP000000637"/>
    </source>
</evidence>
<keyword evidence="1" id="KW-0808">Transferase</keyword>
<dbReference type="Proteomes" id="UP000000637">
    <property type="component" value="Chromosome"/>
</dbReference>
<accession>A1R3J8</accession>
<dbReference type="KEGG" id="aau:AAur_1021"/>
<dbReference type="PANTHER" id="PTHR19136">
    <property type="entry name" value="MOLYBDENUM COFACTOR GUANYLYLTRANSFERASE"/>
    <property type="match status" value="1"/>
</dbReference>
<dbReference type="Gene3D" id="3.90.550.10">
    <property type="entry name" value="Spore Coat Polysaccharide Biosynthesis Protein SpsA, Chain A"/>
    <property type="match status" value="1"/>
</dbReference>
<dbReference type="RefSeq" id="WP_011773757.1">
    <property type="nucleotide sequence ID" value="NC_008711.1"/>
</dbReference>
<dbReference type="OrthoDB" id="4408226at2"/>
<dbReference type="eggNOG" id="COG0746">
    <property type="taxonomic scope" value="Bacteria"/>
</dbReference>
<dbReference type="STRING" id="290340.AAur_1021"/>
<dbReference type="InterPro" id="IPR045598">
    <property type="entry name" value="DUF6457"/>
</dbReference>
<sequence length="314" mass="32126">MEFNAVILAGGRATRLGGVPKPSLKYDGDTLLQHALHAARGASAVVVVGPDVPGSGGGAELVTSGRAGAGGQLPGRILRAREEPVFAGPAAAIAAGLAALTKNGESSPWTLVLACDMPHASRGVGLLWAALESSPGVEGAMAVSVDGRKQPLLGAYSTAALEREVAVASEGSGLTNSSVFRLLARLNVLDVEVPARSTDDVDTWEDAAALGIDYELEADVKSQEETLEEWCRTLLQAFELEGVEVDINEVLAVAGVAAHSVVRPAAPLTTFIAGYAAGMARGIGQASDDASMNAALELARKIAKEYSESGTGTE</sequence>
<dbReference type="PANTHER" id="PTHR19136:SF81">
    <property type="entry name" value="MOLYBDENUM COFACTOR GUANYLYLTRANSFERASE"/>
    <property type="match status" value="1"/>
</dbReference>
<gene>
    <name evidence="4" type="ordered locus">AAur_1021</name>
</gene>
<name>A1R3J8_PAEAT</name>
<reference evidence="4 5" key="1">
    <citation type="journal article" date="2006" name="PLoS Genet.">
        <title>Secrets of soil survival revealed by the genome sequence of Arthrobacter aurescens TC1.</title>
        <authorList>
            <person name="Mongodin E.F."/>
            <person name="Shapir N."/>
            <person name="Daugherty S.C."/>
            <person name="DeBoy R.T."/>
            <person name="Emerson J.B."/>
            <person name="Shvartzbeyn A."/>
            <person name="Radune D."/>
            <person name="Vamathevan J."/>
            <person name="Riggs F."/>
            <person name="Grinberg V."/>
            <person name="Khouri H."/>
            <person name="Wackett L.P."/>
            <person name="Nelson K.E."/>
            <person name="Sadowsky M.J."/>
        </authorList>
    </citation>
    <scope>NUCLEOTIDE SEQUENCE [LARGE SCALE GENOMIC DNA]</scope>
    <source>
        <strain evidence="4 5">TC1</strain>
    </source>
</reference>
<evidence type="ECO:0000259" key="3">
    <source>
        <dbReference type="Pfam" id="PF20058"/>
    </source>
</evidence>
<evidence type="ECO:0000313" key="4">
    <source>
        <dbReference type="EMBL" id="ABM09709.1"/>
    </source>
</evidence>
<keyword evidence="5" id="KW-1185">Reference proteome</keyword>
<dbReference type="Pfam" id="PF12804">
    <property type="entry name" value="NTP_transf_3"/>
    <property type="match status" value="1"/>
</dbReference>
<organism evidence="4 5">
    <name type="scientific">Paenarthrobacter aurescens (strain TC1)</name>
    <dbReference type="NCBI Taxonomy" id="290340"/>
    <lineage>
        <taxon>Bacteria</taxon>
        <taxon>Bacillati</taxon>
        <taxon>Actinomycetota</taxon>
        <taxon>Actinomycetes</taxon>
        <taxon>Micrococcales</taxon>
        <taxon>Micrococcaceae</taxon>
        <taxon>Paenarthrobacter</taxon>
    </lineage>
</organism>
<feature type="domain" description="MobA-like NTP transferase" evidence="2">
    <location>
        <begin position="5"/>
        <end position="164"/>
    </location>
</feature>
<dbReference type="Pfam" id="PF20058">
    <property type="entry name" value="DUF6457"/>
    <property type="match status" value="1"/>
</dbReference>
<dbReference type="HOGENOM" id="CLU_055597_1_0_11"/>
<evidence type="ECO:0000259" key="2">
    <source>
        <dbReference type="Pfam" id="PF12804"/>
    </source>
</evidence>
<dbReference type="InterPro" id="IPR029044">
    <property type="entry name" value="Nucleotide-diphossugar_trans"/>
</dbReference>
<feature type="domain" description="DUF6457" evidence="3">
    <location>
        <begin position="223"/>
        <end position="309"/>
    </location>
</feature>
<dbReference type="GO" id="GO:0016779">
    <property type="term" value="F:nucleotidyltransferase activity"/>
    <property type="evidence" value="ECO:0007669"/>
    <property type="project" value="TreeGrafter"/>
</dbReference>
<dbReference type="AlphaFoldDB" id="A1R3J8"/>
<evidence type="ECO:0000256" key="1">
    <source>
        <dbReference type="ARBA" id="ARBA00022679"/>
    </source>
</evidence>
<dbReference type="EMBL" id="CP000474">
    <property type="protein sequence ID" value="ABM09709.1"/>
    <property type="molecule type" value="Genomic_DNA"/>
</dbReference>
<proteinExistence type="predicted"/>
<dbReference type="InterPro" id="IPR025877">
    <property type="entry name" value="MobA-like_NTP_Trfase"/>
</dbReference>
<dbReference type="SUPFAM" id="SSF53448">
    <property type="entry name" value="Nucleotide-diphospho-sugar transferases"/>
    <property type="match status" value="1"/>
</dbReference>